<keyword evidence="2" id="KW-1185">Reference proteome</keyword>
<accession>A0ABY6XNP3</accession>
<dbReference type="Proteomes" id="UP000494120">
    <property type="component" value="Unassembled WGS sequence"/>
</dbReference>
<gene>
    <name evidence="1" type="ORF">BLA17378_02134</name>
</gene>
<evidence type="ECO:0000313" key="2">
    <source>
        <dbReference type="Proteomes" id="UP000494120"/>
    </source>
</evidence>
<dbReference type="EMBL" id="CABVQG010000006">
    <property type="protein sequence ID" value="VWC59765.1"/>
    <property type="molecule type" value="Genomic_DNA"/>
</dbReference>
<proteinExistence type="predicted"/>
<sequence>MMILLSLIEGVVTSANAVGIISRSFGGYGECHLLT</sequence>
<reference evidence="1 2" key="1">
    <citation type="submission" date="2019-09" db="EMBL/GenBank/DDBJ databases">
        <authorList>
            <person name="Depoorter E."/>
        </authorList>
    </citation>
    <scope>NUCLEOTIDE SEQUENCE [LARGE SCALE GENOMIC DNA]</scope>
    <source>
        <strain evidence="1 2">R-17378</strain>
    </source>
</reference>
<name>A0ABY6XNP3_9BURK</name>
<evidence type="ECO:0000313" key="1">
    <source>
        <dbReference type="EMBL" id="VWC59765.1"/>
    </source>
</evidence>
<protein>
    <submittedName>
        <fullName evidence="1">Uncharacterized protein</fullName>
    </submittedName>
</protein>
<comment type="caution">
    <text evidence="1">The sequence shown here is derived from an EMBL/GenBank/DDBJ whole genome shotgun (WGS) entry which is preliminary data.</text>
</comment>
<organism evidence="1 2">
    <name type="scientific">Burkholderia aenigmatica</name>
    <dbReference type="NCBI Taxonomy" id="2015348"/>
    <lineage>
        <taxon>Bacteria</taxon>
        <taxon>Pseudomonadati</taxon>
        <taxon>Pseudomonadota</taxon>
        <taxon>Betaproteobacteria</taxon>
        <taxon>Burkholderiales</taxon>
        <taxon>Burkholderiaceae</taxon>
        <taxon>Burkholderia</taxon>
        <taxon>Burkholderia cepacia complex</taxon>
    </lineage>
</organism>